<dbReference type="SMART" id="SM00181">
    <property type="entry name" value="EGF"/>
    <property type="match status" value="3"/>
</dbReference>
<dbReference type="InterPro" id="IPR000742">
    <property type="entry name" value="EGF"/>
</dbReference>
<feature type="disulfide bond" evidence="15">
    <location>
        <begin position="203"/>
        <end position="212"/>
    </location>
</feature>
<dbReference type="GO" id="GO:0007154">
    <property type="term" value="P:cell communication"/>
    <property type="evidence" value="ECO:0007669"/>
    <property type="project" value="InterPro"/>
</dbReference>
<dbReference type="Proteomes" id="UP001165740">
    <property type="component" value="Chromosome 4"/>
</dbReference>
<evidence type="ECO:0000256" key="3">
    <source>
        <dbReference type="ARBA" id="ARBA00022475"/>
    </source>
</evidence>
<feature type="domain" description="EGF-like" evidence="20">
    <location>
        <begin position="292"/>
        <end position="330"/>
    </location>
</feature>
<reference evidence="23" key="1">
    <citation type="submission" date="2025-08" db="UniProtKB">
        <authorList>
            <consortium name="RefSeq"/>
        </authorList>
    </citation>
    <scope>IDENTIFICATION</scope>
</reference>
<dbReference type="SMART" id="SM00179">
    <property type="entry name" value="EGF_CA"/>
    <property type="match status" value="3"/>
</dbReference>
<feature type="disulfide bond" evidence="14">
    <location>
        <begin position="261"/>
        <end position="278"/>
    </location>
</feature>
<dbReference type="RefSeq" id="XP_055881451.1">
    <property type="nucleotide sequence ID" value="XM_056025476.1"/>
</dbReference>
<keyword evidence="9" id="KW-0106">Calcium</keyword>
<comment type="subcellular location">
    <subcellularLocation>
        <location evidence="1">Cell membrane</location>
        <topology evidence="1">Single-pass type I membrane protein</topology>
    </subcellularLocation>
    <subcellularLocation>
        <location evidence="16">Membrane</location>
        <topology evidence="16">Single-pass type I membrane protein</topology>
    </subcellularLocation>
</comment>
<dbReference type="Gene3D" id="2.10.25.140">
    <property type="match status" value="1"/>
</dbReference>
<feature type="signal peptide" evidence="19">
    <location>
        <begin position="1"/>
        <end position="25"/>
    </location>
</feature>
<feature type="disulfide bond" evidence="14">
    <location>
        <begin position="219"/>
        <end position="229"/>
    </location>
</feature>
<feature type="disulfide bond" evidence="14">
    <location>
        <begin position="320"/>
        <end position="329"/>
    </location>
</feature>
<evidence type="ECO:0000256" key="7">
    <source>
        <dbReference type="ARBA" id="ARBA00022737"/>
    </source>
</evidence>
<dbReference type="Gene3D" id="2.10.25.10">
    <property type="entry name" value="Laminin"/>
    <property type="match status" value="3"/>
</dbReference>
<keyword evidence="12 14" id="KW-1015">Disulfide bond</keyword>
<feature type="region of interest" description="Disordered" evidence="17">
    <location>
        <begin position="522"/>
        <end position="583"/>
    </location>
</feature>
<keyword evidence="5 16" id="KW-0812">Transmembrane</keyword>
<evidence type="ECO:0000256" key="5">
    <source>
        <dbReference type="ARBA" id="ARBA00022692"/>
    </source>
</evidence>
<dbReference type="PANTHER" id="PTHR24049">
    <property type="entry name" value="CRUMBS FAMILY MEMBER"/>
    <property type="match status" value="1"/>
</dbReference>
<proteinExistence type="predicted"/>
<gene>
    <name evidence="23" type="primary">LOC106073644</name>
</gene>
<keyword evidence="3" id="KW-1003">Cell membrane</keyword>
<dbReference type="PROSITE" id="PS51051">
    <property type="entry name" value="DSL"/>
    <property type="match status" value="1"/>
</dbReference>
<keyword evidence="13" id="KW-0325">Glycoprotein</keyword>
<evidence type="ECO:0000256" key="9">
    <source>
        <dbReference type="ARBA" id="ARBA00022837"/>
    </source>
</evidence>
<feature type="compositionally biased region" description="Polar residues" evidence="17">
    <location>
        <begin position="554"/>
        <end position="569"/>
    </location>
</feature>
<feature type="region of interest" description="Disordered" evidence="17">
    <location>
        <begin position="596"/>
        <end position="639"/>
    </location>
</feature>
<evidence type="ECO:0000259" key="20">
    <source>
        <dbReference type="PROSITE" id="PS50026"/>
    </source>
</evidence>
<feature type="transmembrane region" description="Helical" evidence="18">
    <location>
        <begin position="374"/>
        <end position="397"/>
    </location>
</feature>
<feature type="disulfide bond" evidence="14">
    <location>
        <begin position="301"/>
        <end position="318"/>
    </location>
</feature>
<comment type="function">
    <text evidence="16">Putative Notch ligand involved in the mediation of Notch signaling.</text>
</comment>
<evidence type="ECO:0000313" key="22">
    <source>
        <dbReference type="Proteomes" id="UP001165740"/>
    </source>
</evidence>
<evidence type="ECO:0000256" key="19">
    <source>
        <dbReference type="SAM" id="SignalP"/>
    </source>
</evidence>
<dbReference type="CDD" id="cd00054">
    <property type="entry name" value="EGF_CA"/>
    <property type="match status" value="3"/>
</dbReference>
<dbReference type="GeneID" id="106073644"/>
<dbReference type="Pfam" id="PF01414">
    <property type="entry name" value="DSL"/>
    <property type="match status" value="1"/>
</dbReference>
<dbReference type="GO" id="GO:0005509">
    <property type="term" value="F:calcium ion binding"/>
    <property type="evidence" value="ECO:0007669"/>
    <property type="project" value="InterPro"/>
</dbReference>
<dbReference type="Pfam" id="PF00008">
    <property type="entry name" value="EGF"/>
    <property type="match status" value="2"/>
</dbReference>
<feature type="domain" description="DSL" evidence="21">
    <location>
        <begin position="167"/>
        <end position="212"/>
    </location>
</feature>
<evidence type="ECO:0000256" key="17">
    <source>
        <dbReference type="SAM" id="MobiDB-lite"/>
    </source>
</evidence>
<dbReference type="FunFam" id="2.10.25.140:FF:000001">
    <property type="entry name" value="Delta-like protein"/>
    <property type="match status" value="1"/>
</dbReference>
<dbReference type="GO" id="GO:0030154">
    <property type="term" value="P:cell differentiation"/>
    <property type="evidence" value="ECO:0007669"/>
    <property type="project" value="UniProtKB-KW"/>
</dbReference>
<dbReference type="InterPro" id="IPR001881">
    <property type="entry name" value="EGF-like_Ca-bd_dom"/>
</dbReference>
<evidence type="ECO:0000256" key="15">
    <source>
        <dbReference type="PROSITE-ProRule" id="PRU00377"/>
    </source>
</evidence>
<feature type="disulfide bond" evidence="15">
    <location>
        <begin position="169"/>
        <end position="178"/>
    </location>
</feature>
<feature type="disulfide bond" evidence="14">
    <location>
        <begin position="280"/>
        <end position="289"/>
    </location>
</feature>
<evidence type="ECO:0000313" key="23">
    <source>
        <dbReference type="RefSeq" id="XP_055881451.1"/>
    </source>
</evidence>
<evidence type="ECO:0000256" key="10">
    <source>
        <dbReference type="ARBA" id="ARBA00022989"/>
    </source>
</evidence>
<comment type="caution">
    <text evidence="14">Lacks conserved residue(s) required for the propagation of feature annotation.</text>
</comment>
<evidence type="ECO:0000259" key="21">
    <source>
        <dbReference type="PROSITE" id="PS51051"/>
    </source>
</evidence>
<dbReference type="PROSITE" id="PS51257">
    <property type="entry name" value="PROKAR_LIPOPROTEIN"/>
    <property type="match status" value="1"/>
</dbReference>
<dbReference type="InterPro" id="IPR001774">
    <property type="entry name" value="DSL"/>
</dbReference>
<evidence type="ECO:0000256" key="4">
    <source>
        <dbReference type="ARBA" id="ARBA00022536"/>
    </source>
</evidence>
<feature type="domain" description="EGF-like" evidence="20">
    <location>
        <begin position="215"/>
        <end position="250"/>
    </location>
</feature>
<keyword evidence="11 16" id="KW-0472">Membrane</keyword>
<dbReference type="GO" id="GO:0023052">
    <property type="term" value="P:signaling"/>
    <property type="evidence" value="ECO:0007669"/>
    <property type="project" value="UniProtKB-ARBA"/>
</dbReference>
<dbReference type="SMART" id="SM00051">
    <property type="entry name" value="DSL"/>
    <property type="match status" value="1"/>
</dbReference>
<dbReference type="PROSITE" id="PS50026">
    <property type="entry name" value="EGF_3"/>
    <property type="match status" value="3"/>
</dbReference>
<evidence type="ECO:0000256" key="16">
    <source>
        <dbReference type="RuleBase" id="RU280815"/>
    </source>
</evidence>
<keyword evidence="6 16" id="KW-0732">Signal</keyword>
<protein>
    <recommendedName>
        <fullName evidence="16">Delta-like protein</fullName>
    </recommendedName>
</protein>
<keyword evidence="7 16" id="KW-0677">Repeat</keyword>
<feature type="chain" id="PRO_5040795599" description="Delta-like protein" evidence="19">
    <location>
        <begin position="26"/>
        <end position="665"/>
    </location>
</feature>
<dbReference type="AlphaFoldDB" id="A0A9W3A2N8"/>
<feature type="compositionally biased region" description="Pro residues" evidence="17">
    <location>
        <begin position="596"/>
        <end position="605"/>
    </location>
</feature>
<accession>A0A9W3A2N8</accession>
<evidence type="ECO:0000256" key="8">
    <source>
        <dbReference type="ARBA" id="ARBA00022782"/>
    </source>
</evidence>
<feature type="domain" description="EGF-like" evidence="20">
    <location>
        <begin position="252"/>
        <end position="290"/>
    </location>
</feature>
<keyword evidence="8" id="KW-0221">Differentiation</keyword>
<evidence type="ECO:0000256" key="14">
    <source>
        <dbReference type="PROSITE-ProRule" id="PRU00076"/>
    </source>
</evidence>
<evidence type="ECO:0000256" key="12">
    <source>
        <dbReference type="ARBA" id="ARBA00023157"/>
    </source>
</evidence>
<evidence type="ECO:0000256" key="11">
    <source>
        <dbReference type="ARBA" id="ARBA00023136"/>
    </source>
</evidence>
<dbReference type="InterPro" id="IPR051022">
    <property type="entry name" value="Notch_Cell-Fate_Det"/>
</dbReference>
<dbReference type="PROSITE" id="PS00022">
    <property type="entry name" value="EGF_1"/>
    <property type="match status" value="3"/>
</dbReference>
<evidence type="ECO:0000256" key="2">
    <source>
        <dbReference type="ARBA" id="ARBA00022473"/>
    </source>
</evidence>
<evidence type="ECO:0000256" key="13">
    <source>
        <dbReference type="ARBA" id="ARBA00023180"/>
    </source>
</evidence>
<keyword evidence="2 16" id="KW-0217">Developmental protein</keyword>
<evidence type="ECO:0000256" key="18">
    <source>
        <dbReference type="SAM" id="Phobius"/>
    </source>
</evidence>
<sequence length="665" mass="73758">MSLLGRRKIVFACFLFVGCLQDVLGSGQIEVKFSSYSDSCREDWDTNKCDPKFSFCYGRPQNTPFTNGGCQYLLKGETGHWQDTNYIVFNSDMKGVPNPLIASVNKFEDSSVTLAVKVRDDDIFEDDYLTTITASLSPVYRSKEESQWSSSLTMSQGNYRMTYQFRMFCDAYYYTTSCSVYCKQQDSSSGHYTCDPSTGSKLCLKGWKGPNCADDINECEQGFCVRGECRNLPGDVQCICPANYTGKDCSELINPCKSSPCLNGGTCFAHSSQFTYLCTCKDGWQGKNCESRVDPCSKSPCSNGGTCTSQPGATSYECLCREPYYGANCLQVLTTTTSTTTTTTTTTTEVPSSSESMVADAHRLESQEDEGFQIWYIGIIVAAMLLACLVIVVFIIFRRRRHAKSQKEDLTCISPTGSNLVFENNMYNNANRNNLAKEKCADSTSPSQVIVQCGDTHSAEQCANPTYVEVDECSMPDGGYCKIEDKLTRSSQNCEPKRTVTLPDKAELNNYADFNTLRHQANQNQQETGHPDPLYQDLDSVGERDTADSAPTFRANSNDSVTFDLTTPEQETKPRKGLPTEYDLPASCLPPPRMQRSLPPVPAFPPVISSSAEAGYDVPKNQDPAKDYESTDEEDVQEDVAQLRKEVEERYKVPVVIKHSGESSS</sequence>
<keyword evidence="22" id="KW-1185">Reference proteome</keyword>
<keyword evidence="4 14" id="KW-0245">EGF-like domain</keyword>
<dbReference type="PROSITE" id="PS01186">
    <property type="entry name" value="EGF_2"/>
    <property type="match status" value="2"/>
</dbReference>
<dbReference type="SUPFAM" id="SSF57196">
    <property type="entry name" value="EGF/Laminin"/>
    <property type="match status" value="3"/>
</dbReference>
<evidence type="ECO:0000256" key="6">
    <source>
        <dbReference type="ARBA" id="ARBA00022729"/>
    </source>
</evidence>
<organism evidence="22 23">
    <name type="scientific">Biomphalaria glabrata</name>
    <name type="common">Bloodfluke planorb</name>
    <name type="synonym">Freshwater snail</name>
    <dbReference type="NCBI Taxonomy" id="6526"/>
    <lineage>
        <taxon>Eukaryota</taxon>
        <taxon>Metazoa</taxon>
        <taxon>Spiralia</taxon>
        <taxon>Lophotrochozoa</taxon>
        <taxon>Mollusca</taxon>
        <taxon>Gastropoda</taxon>
        <taxon>Heterobranchia</taxon>
        <taxon>Euthyneura</taxon>
        <taxon>Panpulmonata</taxon>
        <taxon>Hygrophila</taxon>
        <taxon>Lymnaeoidea</taxon>
        <taxon>Planorbidae</taxon>
        <taxon>Biomphalaria</taxon>
    </lineage>
</organism>
<evidence type="ECO:0000256" key="1">
    <source>
        <dbReference type="ARBA" id="ARBA00004251"/>
    </source>
</evidence>
<feature type="disulfide bond" evidence="15">
    <location>
        <begin position="182"/>
        <end position="194"/>
    </location>
</feature>
<keyword evidence="10 16" id="KW-1133">Transmembrane helix</keyword>
<name>A0A9W3A2N8_BIOGL</name>
<feature type="disulfide bond" evidence="14">
    <location>
        <begin position="240"/>
        <end position="249"/>
    </location>
</feature>
<dbReference type="GO" id="GO:0005886">
    <property type="term" value="C:plasma membrane"/>
    <property type="evidence" value="ECO:0007669"/>
    <property type="project" value="UniProtKB-SubCell"/>
</dbReference>
<dbReference type="FunFam" id="2.10.25.10:FF:000391">
    <property type="entry name" value="Weary, isoform C"/>
    <property type="match status" value="1"/>
</dbReference>